<dbReference type="EnsemblPlants" id="OMERI05G21110.1">
    <property type="protein sequence ID" value="OMERI05G21110.1"/>
    <property type="gene ID" value="OMERI05G21110"/>
</dbReference>
<organism evidence="3">
    <name type="scientific">Oryza meridionalis</name>
    <dbReference type="NCBI Taxonomy" id="40149"/>
    <lineage>
        <taxon>Eukaryota</taxon>
        <taxon>Viridiplantae</taxon>
        <taxon>Streptophyta</taxon>
        <taxon>Embryophyta</taxon>
        <taxon>Tracheophyta</taxon>
        <taxon>Spermatophyta</taxon>
        <taxon>Magnoliopsida</taxon>
        <taxon>Liliopsida</taxon>
        <taxon>Poales</taxon>
        <taxon>Poaceae</taxon>
        <taxon>BOP clade</taxon>
        <taxon>Oryzoideae</taxon>
        <taxon>Oryzeae</taxon>
        <taxon>Oryzinae</taxon>
        <taxon>Oryza</taxon>
    </lineage>
</organism>
<feature type="region of interest" description="Disordered" evidence="1">
    <location>
        <begin position="61"/>
        <end position="96"/>
    </location>
</feature>
<dbReference type="HOGENOM" id="CLU_175835_0_0_1"/>
<reference evidence="3" key="1">
    <citation type="submission" date="2015-04" db="UniProtKB">
        <authorList>
            <consortium name="EnsemblPlants"/>
        </authorList>
    </citation>
    <scope>IDENTIFICATION</scope>
</reference>
<feature type="chain" id="PRO_5002357668" evidence="2">
    <location>
        <begin position="27"/>
        <end position="96"/>
    </location>
</feature>
<dbReference type="AlphaFoldDB" id="A0A0E0DU54"/>
<evidence type="ECO:0000313" key="4">
    <source>
        <dbReference type="Proteomes" id="UP000008021"/>
    </source>
</evidence>
<evidence type="ECO:0000256" key="1">
    <source>
        <dbReference type="SAM" id="MobiDB-lite"/>
    </source>
</evidence>
<proteinExistence type="predicted"/>
<accession>A0A0E0DU54</accession>
<dbReference type="Gramene" id="OMERI05G21110.1">
    <property type="protein sequence ID" value="OMERI05G21110.1"/>
    <property type="gene ID" value="OMERI05G21110"/>
</dbReference>
<evidence type="ECO:0000256" key="2">
    <source>
        <dbReference type="SAM" id="SignalP"/>
    </source>
</evidence>
<evidence type="ECO:0000313" key="3">
    <source>
        <dbReference type="EnsemblPlants" id="OMERI05G21110.1"/>
    </source>
</evidence>
<keyword evidence="2" id="KW-0732">Signal</keyword>
<sequence length="96" mass="10071">MGSYGVTRLAAACLVVLLLRCSRSEGRELMLAAEERGGHEVMHFEGGLELELRVAVRRGGGGGVAVSPPPRPRGFSASGGRAERFMRSVPSPGVGH</sequence>
<dbReference type="Proteomes" id="UP000008021">
    <property type="component" value="Chromosome 5"/>
</dbReference>
<reference evidence="3" key="2">
    <citation type="submission" date="2018-05" db="EMBL/GenBank/DDBJ databases">
        <title>OmerRS3 (Oryza meridionalis Reference Sequence Version 3).</title>
        <authorList>
            <person name="Zhang J."/>
            <person name="Kudrna D."/>
            <person name="Lee S."/>
            <person name="Talag J."/>
            <person name="Welchert J."/>
            <person name="Wing R.A."/>
        </authorList>
    </citation>
    <scope>NUCLEOTIDE SEQUENCE [LARGE SCALE GENOMIC DNA]</scope>
    <source>
        <strain evidence="3">cv. OR44</strain>
    </source>
</reference>
<keyword evidence="4" id="KW-1185">Reference proteome</keyword>
<feature type="signal peptide" evidence="2">
    <location>
        <begin position="1"/>
        <end position="26"/>
    </location>
</feature>
<dbReference type="eggNOG" id="ENOG502R65K">
    <property type="taxonomic scope" value="Eukaryota"/>
</dbReference>
<name>A0A0E0DU54_9ORYZ</name>
<protein>
    <submittedName>
        <fullName evidence="3">Uncharacterized protein</fullName>
    </submittedName>
</protein>